<dbReference type="Proteomes" id="UP000235116">
    <property type="component" value="Chromosome"/>
</dbReference>
<organism evidence="4 5">
    <name type="scientific">Ketobacter alkanivorans</name>
    <dbReference type="NCBI Taxonomy" id="1917421"/>
    <lineage>
        <taxon>Bacteria</taxon>
        <taxon>Pseudomonadati</taxon>
        <taxon>Pseudomonadota</taxon>
        <taxon>Gammaproteobacteria</taxon>
        <taxon>Pseudomonadales</taxon>
        <taxon>Ketobacteraceae</taxon>
        <taxon>Ketobacter</taxon>
    </lineage>
</organism>
<dbReference type="Pfam" id="PF00440">
    <property type="entry name" value="TetR_N"/>
    <property type="match status" value="1"/>
</dbReference>
<dbReference type="GO" id="GO:0003700">
    <property type="term" value="F:DNA-binding transcription factor activity"/>
    <property type="evidence" value="ECO:0007669"/>
    <property type="project" value="TreeGrafter"/>
</dbReference>
<dbReference type="PANTHER" id="PTHR30055">
    <property type="entry name" value="HTH-TYPE TRANSCRIPTIONAL REGULATOR RUTR"/>
    <property type="match status" value="1"/>
</dbReference>
<dbReference type="GO" id="GO:0000976">
    <property type="term" value="F:transcription cis-regulatory region binding"/>
    <property type="evidence" value="ECO:0007669"/>
    <property type="project" value="TreeGrafter"/>
</dbReference>
<dbReference type="InterPro" id="IPR050109">
    <property type="entry name" value="HTH-type_TetR-like_transc_reg"/>
</dbReference>
<keyword evidence="5" id="KW-1185">Reference proteome</keyword>
<dbReference type="InterPro" id="IPR036271">
    <property type="entry name" value="Tet_transcr_reg_TetR-rel_C_sf"/>
</dbReference>
<evidence type="ECO:0000256" key="1">
    <source>
        <dbReference type="ARBA" id="ARBA00023125"/>
    </source>
</evidence>
<evidence type="ECO:0000313" key="5">
    <source>
        <dbReference type="Proteomes" id="UP000235116"/>
    </source>
</evidence>
<sequence length="210" mass="24672">MTDMQKASQKAQEFRKREEEILERAQELFIAHGEDKVTVEMIADAVNIGKGTIYKHFETKDEIYLRLMIRYEEELAEMFDRLNQGESKDRAQLAKDYFSFRMRDPDRYALFDRLEHKLTNKTSCPDLVAKLHEIRASNMDKLASEIQAKIDDGTLEDVPPYFHIFSAWALVHGAVALHHSKFYQEFIDDKDGFFNFLADVGIRMANRRKR</sequence>
<dbReference type="Gene3D" id="1.10.357.10">
    <property type="entry name" value="Tetracycline Repressor, domain 2"/>
    <property type="match status" value="1"/>
</dbReference>
<dbReference type="SUPFAM" id="SSF48498">
    <property type="entry name" value="Tetracyclin repressor-like, C-terminal domain"/>
    <property type="match status" value="1"/>
</dbReference>
<dbReference type="EMBL" id="CP022684">
    <property type="protein sequence ID" value="AUM14640.1"/>
    <property type="molecule type" value="Genomic_DNA"/>
</dbReference>
<evidence type="ECO:0000256" key="2">
    <source>
        <dbReference type="PROSITE-ProRule" id="PRU00335"/>
    </source>
</evidence>
<gene>
    <name evidence="4" type="ORF">Kalk_20380</name>
</gene>
<name>A0A2K9LQX2_9GAMM</name>
<feature type="domain" description="HTH tetR-type" evidence="3">
    <location>
        <begin position="15"/>
        <end position="75"/>
    </location>
</feature>
<keyword evidence="1 2" id="KW-0238">DNA-binding</keyword>
<dbReference type="PRINTS" id="PR00455">
    <property type="entry name" value="HTHTETR"/>
</dbReference>
<feature type="DNA-binding region" description="H-T-H motif" evidence="2">
    <location>
        <begin position="38"/>
        <end position="57"/>
    </location>
</feature>
<accession>A0A2K9LQX2</accession>
<proteinExistence type="predicted"/>
<dbReference type="SUPFAM" id="SSF46689">
    <property type="entry name" value="Homeodomain-like"/>
    <property type="match status" value="1"/>
</dbReference>
<dbReference type="AlphaFoldDB" id="A0A2K9LQX2"/>
<protein>
    <submittedName>
        <fullName evidence="4">TetR family transcriptional regulator</fullName>
    </submittedName>
</protein>
<dbReference type="PANTHER" id="PTHR30055:SF187">
    <property type="entry name" value="TRANSCRIPTIONAL REGULATORY PROTEIN"/>
    <property type="match status" value="1"/>
</dbReference>
<dbReference type="OrthoDB" id="9798857at2"/>
<dbReference type="PROSITE" id="PS50977">
    <property type="entry name" value="HTH_TETR_2"/>
    <property type="match status" value="1"/>
</dbReference>
<evidence type="ECO:0000259" key="3">
    <source>
        <dbReference type="PROSITE" id="PS50977"/>
    </source>
</evidence>
<dbReference type="InterPro" id="IPR001647">
    <property type="entry name" value="HTH_TetR"/>
</dbReference>
<dbReference type="KEGG" id="kak:Kalk_20380"/>
<reference evidence="5" key="1">
    <citation type="submission" date="2017-08" db="EMBL/GenBank/DDBJ databases">
        <title>Direct submision.</title>
        <authorList>
            <person name="Kim S.-J."/>
            <person name="Rhee S.-K."/>
        </authorList>
    </citation>
    <scope>NUCLEOTIDE SEQUENCE [LARGE SCALE GENOMIC DNA]</scope>
    <source>
        <strain evidence="5">GI5</strain>
    </source>
</reference>
<dbReference type="InterPro" id="IPR009057">
    <property type="entry name" value="Homeodomain-like_sf"/>
</dbReference>
<evidence type="ECO:0000313" key="4">
    <source>
        <dbReference type="EMBL" id="AUM14640.1"/>
    </source>
</evidence>